<keyword evidence="3" id="KW-1185">Reference proteome</keyword>
<feature type="compositionally biased region" description="Basic and acidic residues" evidence="1">
    <location>
        <begin position="98"/>
        <end position="110"/>
    </location>
</feature>
<comment type="caution">
    <text evidence="2">The sequence shown here is derived from an EMBL/GenBank/DDBJ whole genome shotgun (WGS) entry which is preliminary data.</text>
</comment>
<feature type="compositionally biased region" description="Basic and acidic residues" evidence="1">
    <location>
        <begin position="137"/>
        <end position="157"/>
    </location>
</feature>
<accession>A0ABQ2SJ38</accession>
<sequence>MKSIRYIVTRPCLQEGSLRLLKYLESTFPNAGPAVLVDEKGDEHPVQVDLDRMRVWGLGGLYHAQHLGVNDVLILTTLAPGRYQVESVVKPHAPAPQPRREVPRPPETRRVVVSSTPHVREIRTQTVTPPVPQAKADAQRPDVQKSDVQKSEVRKPDASTLDAPRPEAQKSAAPQAVTPEVRPAEVRVTEVRTARVQPGAVQSGTAQSGTAQSGAAQSAPAQRGTVRQGTVQQGTVQPSGAASASVRAVPSGGSSAPLRTLDVNFDAPAAVLTAPVAPAPAAPTPAASSPAAPDTRALDAGAQLAELAALTGYRLEHLGGGVLRLNAELGTHGYSVLVATSEDALQTPAWKENADYCVLLTSETSRPANTPCLTREALAALIEHAQLAPLSPVDLRGYWKAGSIDLESAASVAELVSSHLAQRGAFSFVLLTLAQQPAHSVVSVPRLAERLGSGVNYAELGSILDTLTRAPFLALTPLPGGQYLLRVGVPELLADLSEYAEGVRRRVRTPAREVARA</sequence>
<proteinExistence type="predicted"/>
<dbReference type="EMBL" id="BMQO01000007">
    <property type="protein sequence ID" value="GGS28158.1"/>
    <property type="molecule type" value="Genomic_DNA"/>
</dbReference>
<reference evidence="3" key="1">
    <citation type="journal article" date="2019" name="Int. J. Syst. Evol. Microbiol.">
        <title>The Global Catalogue of Microorganisms (GCM) 10K type strain sequencing project: providing services to taxonomists for standard genome sequencing and annotation.</title>
        <authorList>
            <consortium name="The Broad Institute Genomics Platform"/>
            <consortium name="The Broad Institute Genome Sequencing Center for Infectious Disease"/>
            <person name="Wu L."/>
            <person name="Ma J."/>
        </authorList>
    </citation>
    <scope>NUCLEOTIDE SEQUENCE [LARGE SCALE GENOMIC DNA]</scope>
    <source>
        <strain evidence="3">JCM 31406</strain>
    </source>
</reference>
<protein>
    <recommendedName>
        <fullName evidence="4">DUF4388 domain-containing protein</fullName>
    </recommendedName>
</protein>
<evidence type="ECO:0000313" key="3">
    <source>
        <dbReference type="Proteomes" id="UP000620633"/>
    </source>
</evidence>
<dbReference type="RefSeq" id="WP_229779315.1">
    <property type="nucleotide sequence ID" value="NZ_BMQO01000007.1"/>
</dbReference>
<feature type="compositionally biased region" description="Basic and acidic residues" evidence="1">
    <location>
        <begin position="182"/>
        <end position="193"/>
    </location>
</feature>
<organism evidence="2 3">
    <name type="scientific">Deinococcus knuensis</name>
    <dbReference type="NCBI Taxonomy" id="1837380"/>
    <lineage>
        <taxon>Bacteria</taxon>
        <taxon>Thermotogati</taxon>
        <taxon>Deinococcota</taxon>
        <taxon>Deinococci</taxon>
        <taxon>Deinococcales</taxon>
        <taxon>Deinococcaceae</taxon>
        <taxon>Deinococcus</taxon>
    </lineage>
</organism>
<dbReference type="Proteomes" id="UP000620633">
    <property type="component" value="Unassembled WGS sequence"/>
</dbReference>
<evidence type="ECO:0008006" key="4">
    <source>
        <dbReference type="Google" id="ProtNLM"/>
    </source>
</evidence>
<gene>
    <name evidence="2" type="ORF">GCM10008961_19790</name>
</gene>
<name>A0ABQ2SJ38_9DEIO</name>
<feature type="compositionally biased region" description="Low complexity" evidence="1">
    <location>
        <begin position="202"/>
        <end position="237"/>
    </location>
</feature>
<evidence type="ECO:0000313" key="2">
    <source>
        <dbReference type="EMBL" id="GGS28158.1"/>
    </source>
</evidence>
<evidence type="ECO:0000256" key="1">
    <source>
        <dbReference type="SAM" id="MobiDB-lite"/>
    </source>
</evidence>
<feature type="region of interest" description="Disordered" evidence="1">
    <location>
        <begin position="89"/>
        <end position="254"/>
    </location>
</feature>